<name>A0ABQ9Z2P3_9CRUS</name>
<evidence type="ECO:0008006" key="3">
    <source>
        <dbReference type="Google" id="ProtNLM"/>
    </source>
</evidence>
<dbReference type="Proteomes" id="UP001234178">
    <property type="component" value="Unassembled WGS sequence"/>
</dbReference>
<comment type="caution">
    <text evidence="1">The sequence shown here is derived from an EMBL/GenBank/DDBJ whole genome shotgun (WGS) entry which is preliminary data.</text>
</comment>
<accession>A0ABQ9Z2P3</accession>
<sequence>MVSVVTPSVTFKVCSRRSSNGPEIVLDGDLGLGLGRLDQILVVRGIKVNQTEFTYLDGVPMSVA</sequence>
<reference evidence="1 2" key="1">
    <citation type="journal article" date="2023" name="Nucleic Acids Res.">
        <title>The hologenome of Daphnia magna reveals possible DNA methylation and microbiome-mediated evolution of the host genome.</title>
        <authorList>
            <person name="Chaturvedi A."/>
            <person name="Li X."/>
            <person name="Dhandapani V."/>
            <person name="Marshall H."/>
            <person name="Kissane S."/>
            <person name="Cuenca-Cambronero M."/>
            <person name="Asole G."/>
            <person name="Calvet F."/>
            <person name="Ruiz-Romero M."/>
            <person name="Marangio P."/>
            <person name="Guigo R."/>
            <person name="Rago D."/>
            <person name="Mirbahai L."/>
            <person name="Eastwood N."/>
            <person name="Colbourne J.K."/>
            <person name="Zhou J."/>
            <person name="Mallon E."/>
            <person name="Orsini L."/>
        </authorList>
    </citation>
    <scope>NUCLEOTIDE SEQUENCE [LARGE SCALE GENOMIC DNA]</scope>
    <source>
        <strain evidence="1">LRV0_1</strain>
    </source>
</reference>
<proteinExistence type="predicted"/>
<dbReference type="EMBL" id="JAOYFB010000002">
    <property type="protein sequence ID" value="KAK4007168.1"/>
    <property type="molecule type" value="Genomic_DNA"/>
</dbReference>
<gene>
    <name evidence="1" type="ORF">OUZ56_012330</name>
</gene>
<organism evidence="1 2">
    <name type="scientific">Daphnia magna</name>
    <dbReference type="NCBI Taxonomy" id="35525"/>
    <lineage>
        <taxon>Eukaryota</taxon>
        <taxon>Metazoa</taxon>
        <taxon>Ecdysozoa</taxon>
        <taxon>Arthropoda</taxon>
        <taxon>Crustacea</taxon>
        <taxon>Branchiopoda</taxon>
        <taxon>Diplostraca</taxon>
        <taxon>Cladocera</taxon>
        <taxon>Anomopoda</taxon>
        <taxon>Daphniidae</taxon>
        <taxon>Daphnia</taxon>
    </lineage>
</organism>
<keyword evidence="2" id="KW-1185">Reference proteome</keyword>
<evidence type="ECO:0000313" key="2">
    <source>
        <dbReference type="Proteomes" id="UP001234178"/>
    </source>
</evidence>
<protein>
    <recommendedName>
        <fullName evidence="3">GMP synthase</fullName>
    </recommendedName>
</protein>
<evidence type="ECO:0000313" key="1">
    <source>
        <dbReference type="EMBL" id="KAK4007168.1"/>
    </source>
</evidence>